<organism evidence="10 11">
    <name type="scientific">Cutibacterium granulosum</name>
    <dbReference type="NCBI Taxonomy" id="33011"/>
    <lineage>
        <taxon>Bacteria</taxon>
        <taxon>Bacillati</taxon>
        <taxon>Actinomycetota</taxon>
        <taxon>Actinomycetes</taxon>
        <taxon>Propionibacteriales</taxon>
        <taxon>Propionibacteriaceae</taxon>
        <taxon>Cutibacterium</taxon>
    </lineage>
</organism>
<evidence type="ECO:0000256" key="8">
    <source>
        <dbReference type="SAM" id="MobiDB-lite"/>
    </source>
</evidence>
<dbReference type="PANTHER" id="PTHR30455:SF2">
    <property type="entry name" value="TRANSCRIPTIONAL REPRESSOR NRDR"/>
    <property type="match status" value="1"/>
</dbReference>
<dbReference type="PROSITE" id="PS51161">
    <property type="entry name" value="ATP_CONE"/>
    <property type="match status" value="1"/>
</dbReference>
<keyword evidence="7" id="KW-0862">Zinc</keyword>
<dbReference type="InterPro" id="IPR005144">
    <property type="entry name" value="ATP-cone_dom"/>
</dbReference>
<dbReference type="Proteomes" id="UP000215332">
    <property type="component" value="Chromosome 1"/>
</dbReference>
<accession>A0A239WLL3</accession>
<keyword evidence="7" id="KW-0479">Metal-binding</keyword>
<name>A0A239WLL3_9ACTN</name>
<keyword evidence="2 7" id="KW-0547">Nucleotide-binding</keyword>
<dbReference type="GO" id="GO:0008270">
    <property type="term" value="F:zinc ion binding"/>
    <property type="evidence" value="ECO:0007669"/>
    <property type="project" value="UniProtKB-UniRule"/>
</dbReference>
<comment type="function">
    <text evidence="7">Negatively regulates transcription of bacterial ribonucleotide reductase nrd genes and operons by binding to NrdR-boxes.</text>
</comment>
<dbReference type="InterPro" id="IPR055173">
    <property type="entry name" value="NrdR-like_N"/>
</dbReference>
<evidence type="ECO:0000256" key="7">
    <source>
        <dbReference type="HAMAP-Rule" id="MF_00440"/>
    </source>
</evidence>
<dbReference type="NCBIfam" id="TIGR00244">
    <property type="entry name" value="transcriptional regulator NrdR"/>
    <property type="match status" value="1"/>
</dbReference>
<evidence type="ECO:0000256" key="6">
    <source>
        <dbReference type="ARBA" id="ARBA00023163"/>
    </source>
</evidence>
<evidence type="ECO:0000313" key="10">
    <source>
        <dbReference type="EMBL" id="SNV35377.1"/>
    </source>
</evidence>
<protein>
    <recommendedName>
        <fullName evidence="7">Transcriptional repressor NrdR</fullName>
    </recommendedName>
</protein>
<dbReference type="HAMAP" id="MF_00440">
    <property type="entry name" value="NrdR"/>
    <property type="match status" value="1"/>
</dbReference>
<keyword evidence="5 7" id="KW-0238">DNA-binding</keyword>
<dbReference type="InterPro" id="IPR003796">
    <property type="entry name" value="RNR_NrdR-like"/>
</dbReference>
<dbReference type="Pfam" id="PF22811">
    <property type="entry name" value="Zn_ribbon_NrdR"/>
    <property type="match status" value="1"/>
</dbReference>
<dbReference type="GO" id="GO:0005524">
    <property type="term" value="F:ATP binding"/>
    <property type="evidence" value="ECO:0007669"/>
    <property type="project" value="UniProtKB-UniRule"/>
</dbReference>
<dbReference type="eggNOG" id="COG1327">
    <property type="taxonomic scope" value="Bacteria"/>
</dbReference>
<dbReference type="Pfam" id="PF03477">
    <property type="entry name" value="ATP-cone"/>
    <property type="match status" value="1"/>
</dbReference>
<evidence type="ECO:0000259" key="9">
    <source>
        <dbReference type="PROSITE" id="PS51161"/>
    </source>
</evidence>
<keyword evidence="1 7" id="KW-0678">Repressor</keyword>
<proteinExistence type="inferred from homology"/>
<keyword evidence="3 7" id="KW-0067">ATP-binding</keyword>
<evidence type="ECO:0000256" key="5">
    <source>
        <dbReference type="ARBA" id="ARBA00023125"/>
    </source>
</evidence>
<evidence type="ECO:0000256" key="3">
    <source>
        <dbReference type="ARBA" id="ARBA00022840"/>
    </source>
</evidence>
<gene>
    <name evidence="7 10" type="primary">nrdR</name>
    <name evidence="10" type="ORF">SAMEA4412665_01218</name>
</gene>
<reference evidence="10 11" key="1">
    <citation type="submission" date="2017-06" db="EMBL/GenBank/DDBJ databases">
        <authorList>
            <consortium name="Pathogen Informatics"/>
        </authorList>
    </citation>
    <scope>NUCLEOTIDE SEQUENCE [LARGE SCALE GENOMIC DNA]</scope>
    <source>
        <strain evidence="10 11">NCTC11865</strain>
    </source>
</reference>
<evidence type="ECO:0000256" key="2">
    <source>
        <dbReference type="ARBA" id="ARBA00022741"/>
    </source>
</evidence>
<dbReference type="GO" id="GO:0045892">
    <property type="term" value="P:negative regulation of DNA-templated transcription"/>
    <property type="evidence" value="ECO:0007669"/>
    <property type="project" value="UniProtKB-UniRule"/>
</dbReference>
<dbReference type="RefSeq" id="WP_081672420.1">
    <property type="nucleotide sequence ID" value="NZ_JAWFFS010000028.1"/>
</dbReference>
<feature type="region of interest" description="Disordered" evidence="8">
    <location>
        <begin position="148"/>
        <end position="171"/>
    </location>
</feature>
<comment type="similarity">
    <text evidence="7">Belongs to the NrdR family.</text>
</comment>
<evidence type="ECO:0000313" key="11">
    <source>
        <dbReference type="Proteomes" id="UP000215332"/>
    </source>
</evidence>
<dbReference type="PANTHER" id="PTHR30455">
    <property type="entry name" value="TRANSCRIPTIONAL REPRESSOR NRDR"/>
    <property type="match status" value="1"/>
</dbReference>
<feature type="domain" description="ATP-cone" evidence="9">
    <location>
        <begin position="46"/>
        <end position="136"/>
    </location>
</feature>
<sequence length="171" mass="19410">MRCPFCQHDDSRVLDSRVCEDGTAIRRRRQCPVCSSRFTTIERMQLTVLKRNGTEELFNREKVIAGVRKACKGRPVDDSDLAVLGQRVEDGLRARGMAAIPSDQIGVAILKPLRDLDPIAYLRFASVYRNYDSIDDFADEIDRLRDETANADDAETPVEDRYSTSSHQPLF</sequence>
<keyword evidence="7" id="KW-0863">Zinc-finger</keyword>
<dbReference type="AlphaFoldDB" id="A0A239WLL3"/>
<evidence type="ECO:0000256" key="1">
    <source>
        <dbReference type="ARBA" id="ARBA00022491"/>
    </source>
</evidence>
<keyword evidence="4 7" id="KW-0805">Transcription regulation</keyword>
<dbReference type="KEGG" id="cgrn:4412665_01218"/>
<comment type="cofactor">
    <cofactor evidence="7">
        <name>Zn(2+)</name>
        <dbReference type="ChEBI" id="CHEBI:29105"/>
    </cofactor>
    <text evidence="7">Binds 1 zinc ion.</text>
</comment>
<dbReference type="GO" id="GO:0003677">
    <property type="term" value="F:DNA binding"/>
    <property type="evidence" value="ECO:0007669"/>
    <property type="project" value="UniProtKB-KW"/>
</dbReference>
<keyword evidence="6 7" id="KW-0804">Transcription</keyword>
<dbReference type="EMBL" id="LT906441">
    <property type="protein sequence ID" value="SNV35377.1"/>
    <property type="molecule type" value="Genomic_DNA"/>
</dbReference>
<feature type="zinc finger region" evidence="7">
    <location>
        <begin position="3"/>
        <end position="34"/>
    </location>
</feature>
<evidence type="ECO:0000256" key="4">
    <source>
        <dbReference type="ARBA" id="ARBA00023015"/>
    </source>
</evidence>